<evidence type="ECO:0000256" key="2">
    <source>
        <dbReference type="ARBA" id="ARBA00023125"/>
    </source>
</evidence>
<proteinExistence type="predicted"/>
<dbReference type="InterPro" id="IPR023772">
    <property type="entry name" value="DNA-bd_HTH_TetR-type_CS"/>
</dbReference>
<name>A0ABW2KJZ0_9ACTN</name>
<feature type="domain" description="HTH tetR-type" evidence="5">
    <location>
        <begin position="19"/>
        <end position="79"/>
    </location>
</feature>
<dbReference type="InterPro" id="IPR009057">
    <property type="entry name" value="Homeodomain-like_sf"/>
</dbReference>
<evidence type="ECO:0000256" key="4">
    <source>
        <dbReference type="PROSITE-ProRule" id="PRU00335"/>
    </source>
</evidence>
<dbReference type="Gene3D" id="1.10.357.10">
    <property type="entry name" value="Tetracycline Repressor, domain 2"/>
    <property type="match status" value="1"/>
</dbReference>
<accession>A0ABW2KJZ0</accession>
<organism evidence="6 7">
    <name type="scientific">Marinactinospora rubrisoli</name>
    <dbReference type="NCBI Taxonomy" id="2715399"/>
    <lineage>
        <taxon>Bacteria</taxon>
        <taxon>Bacillati</taxon>
        <taxon>Actinomycetota</taxon>
        <taxon>Actinomycetes</taxon>
        <taxon>Streptosporangiales</taxon>
        <taxon>Nocardiopsidaceae</taxon>
        <taxon>Marinactinospora</taxon>
    </lineage>
</organism>
<keyword evidence="1" id="KW-0805">Transcription regulation</keyword>
<feature type="DNA-binding region" description="H-T-H motif" evidence="4">
    <location>
        <begin position="42"/>
        <end position="61"/>
    </location>
</feature>
<dbReference type="PANTHER" id="PTHR30055:SF238">
    <property type="entry name" value="MYCOFACTOCIN BIOSYNTHESIS TRANSCRIPTIONAL REGULATOR MFTR-RELATED"/>
    <property type="match status" value="1"/>
</dbReference>
<dbReference type="InterPro" id="IPR001647">
    <property type="entry name" value="HTH_TetR"/>
</dbReference>
<sequence length="226" mass="24690">MEPSTAHDGPVGLRERKKARTRDALVDAALRRFAEQGFAATTTEEIAADVEVSQRTFFRYFASKEDAVLAVQDHIEETFLTKLAARPGDETPIEALSNAYRETWGALDERTTRTQLLVLRLLEESPTLLAAHLRRMSEHQDRLVGLIAHRAGVDPATDLRPRLVAAVFGGVSHVAHTVCHERGCRGVGDLRAVIGECLDELLPALTGAWGVTGHTPPAARRAEDAS</sequence>
<keyword evidence="2 4" id="KW-0238">DNA-binding</keyword>
<keyword evidence="3" id="KW-0804">Transcription</keyword>
<dbReference type="PRINTS" id="PR00455">
    <property type="entry name" value="HTHTETR"/>
</dbReference>
<evidence type="ECO:0000256" key="1">
    <source>
        <dbReference type="ARBA" id="ARBA00023015"/>
    </source>
</evidence>
<dbReference type="InterPro" id="IPR050109">
    <property type="entry name" value="HTH-type_TetR-like_transc_reg"/>
</dbReference>
<dbReference type="Proteomes" id="UP001596540">
    <property type="component" value="Unassembled WGS sequence"/>
</dbReference>
<evidence type="ECO:0000256" key="3">
    <source>
        <dbReference type="ARBA" id="ARBA00023163"/>
    </source>
</evidence>
<dbReference type="PROSITE" id="PS01081">
    <property type="entry name" value="HTH_TETR_1"/>
    <property type="match status" value="1"/>
</dbReference>
<evidence type="ECO:0000259" key="5">
    <source>
        <dbReference type="PROSITE" id="PS50977"/>
    </source>
</evidence>
<dbReference type="InterPro" id="IPR041347">
    <property type="entry name" value="MftR_C"/>
</dbReference>
<dbReference type="Pfam" id="PF00440">
    <property type="entry name" value="TetR_N"/>
    <property type="match status" value="1"/>
</dbReference>
<dbReference type="Pfam" id="PF17754">
    <property type="entry name" value="TetR_C_14"/>
    <property type="match status" value="1"/>
</dbReference>
<keyword evidence="7" id="KW-1185">Reference proteome</keyword>
<protein>
    <submittedName>
        <fullName evidence="6">TetR/AcrR family transcriptional regulator</fullName>
    </submittedName>
</protein>
<dbReference type="PROSITE" id="PS50977">
    <property type="entry name" value="HTH_TETR_2"/>
    <property type="match status" value="1"/>
</dbReference>
<dbReference type="EMBL" id="JBHTBH010000008">
    <property type="protein sequence ID" value="MFC7329650.1"/>
    <property type="molecule type" value="Genomic_DNA"/>
</dbReference>
<comment type="caution">
    <text evidence="6">The sequence shown here is derived from an EMBL/GenBank/DDBJ whole genome shotgun (WGS) entry which is preliminary data.</text>
</comment>
<evidence type="ECO:0000313" key="7">
    <source>
        <dbReference type="Proteomes" id="UP001596540"/>
    </source>
</evidence>
<evidence type="ECO:0000313" key="6">
    <source>
        <dbReference type="EMBL" id="MFC7329650.1"/>
    </source>
</evidence>
<dbReference type="PANTHER" id="PTHR30055">
    <property type="entry name" value="HTH-TYPE TRANSCRIPTIONAL REGULATOR RUTR"/>
    <property type="match status" value="1"/>
</dbReference>
<gene>
    <name evidence="6" type="ORF">ACFQRF_18115</name>
</gene>
<reference evidence="7" key="1">
    <citation type="journal article" date="2019" name="Int. J. Syst. Evol. Microbiol.">
        <title>The Global Catalogue of Microorganisms (GCM) 10K type strain sequencing project: providing services to taxonomists for standard genome sequencing and annotation.</title>
        <authorList>
            <consortium name="The Broad Institute Genomics Platform"/>
            <consortium name="The Broad Institute Genome Sequencing Center for Infectious Disease"/>
            <person name="Wu L."/>
            <person name="Ma J."/>
        </authorList>
    </citation>
    <scope>NUCLEOTIDE SEQUENCE [LARGE SCALE GENOMIC DNA]</scope>
    <source>
        <strain evidence="7">CGMCC 4.7382</strain>
    </source>
</reference>
<dbReference type="SUPFAM" id="SSF46689">
    <property type="entry name" value="Homeodomain-like"/>
    <property type="match status" value="1"/>
</dbReference>
<dbReference type="RefSeq" id="WP_379872294.1">
    <property type="nucleotide sequence ID" value="NZ_JBHTBH010000008.1"/>
</dbReference>
<dbReference type="Gene3D" id="1.10.10.60">
    <property type="entry name" value="Homeodomain-like"/>
    <property type="match status" value="1"/>
</dbReference>